<protein>
    <submittedName>
        <fullName evidence="1">Uncharacterized protein</fullName>
    </submittedName>
</protein>
<dbReference type="EMBL" id="MPUH01000055">
    <property type="protein sequence ID" value="OMJ92790.1"/>
    <property type="molecule type" value="Genomic_DNA"/>
</dbReference>
<name>A0A1R2CUZ3_9CILI</name>
<evidence type="ECO:0000313" key="1">
    <source>
        <dbReference type="EMBL" id="OMJ92790.1"/>
    </source>
</evidence>
<gene>
    <name evidence="1" type="ORF">SteCoe_4427</name>
</gene>
<dbReference type="OrthoDB" id="10471061at2759"/>
<dbReference type="CDD" id="cd23692">
    <property type="entry name" value="mS89"/>
    <property type="match status" value="1"/>
</dbReference>
<reference evidence="1 2" key="1">
    <citation type="submission" date="2016-11" db="EMBL/GenBank/DDBJ databases">
        <title>The macronuclear genome of Stentor coeruleus: a giant cell with tiny introns.</title>
        <authorList>
            <person name="Slabodnick M."/>
            <person name="Ruby J.G."/>
            <person name="Reiff S.B."/>
            <person name="Swart E.C."/>
            <person name="Gosai S."/>
            <person name="Prabakaran S."/>
            <person name="Witkowska E."/>
            <person name="Larue G.E."/>
            <person name="Fisher S."/>
            <person name="Freeman R.M."/>
            <person name="Gunawardena J."/>
            <person name="Chu W."/>
            <person name="Stover N.A."/>
            <person name="Gregory B.D."/>
            <person name="Nowacki M."/>
            <person name="Derisi J."/>
            <person name="Roy S.W."/>
            <person name="Marshall W.F."/>
            <person name="Sood P."/>
        </authorList>
    </citation>
    <scope>NUCLEOTIDE SEQUENCE [LARGE SCALE GENOMIC DNA]</scope>
    <source>
        <strain evidence="1">WM001</strain>
    </source>
</reference>
<keyword evidence="2" id="KW-1185">Reference proteome</keyword>
<comment type="caution">
    <text evidence="1">The sequence shown here is derived from an EMBL/GenBank/DDBJ whole genome shotgun (WGS) entry which is preliminary data.</text>
</comment>
<dbReference type="AlphaFoldDB" id="A0A1R2CUZ3"/>
<proteinExistence type="predicted"/>
<organism evidence="1 2">
    <name type="scientific">Stentor coeruleus</name>
    <dbReference type="NCBI Taxonomy" id="5963"/>
    <lineage>
        <taxon>Eukaryota</taxon>
        <taxon>Sar</taxon>
        <taxon>Alveolata</taxon>
        <taxon>Ciliophora</taxon>
        <taxon>Postciliodesmatophora</taxon>
        <taxon>Heterotrichea</taxon>
        <taxon>Heterotrichida</taxon>
        <taxon>Stentoridae</taxon>
        <taxon>Stentor</taxon>
    </lineage>
</organism>
<dbReference type="Proteomes" id="UP000187209">
    <property type="component" value="Unassembled WGS sequence"/>
</dbReference>
<sequence length="352" mass="42522">MIRGLIRGYWYPGMSGYHFYKKHYCKKLAKIEDMAFTEDPLDSRNFTGAYSTYDGYENPVVSIMNRMKYKQNIELSSATVAYLCYNAAKFENYDSFLWREIEFFLGKTISDMDTRTIYGCFYGLMRSNNCKLPLVESVIKDFTEKGLNKIDTYGCYELVEAISFNTREDYDAINYLHEKIMPRLDRNWKTARFLHIDSYCLKFMANLMTMDYYEKWIWDRLFTIIRKKKQIKEITSWEPYYKILLTLRKLGVEKNSNIELDETIKHFEDLWNNNVDFQWRYNLLEQRYYTVEELISRSIDTPKTLTWQEGEKYIKHNLPDWYWELELNLDLEVSDLYSEYQTAVKQKEIPDN</sequence>
<evidence type="ECO:0000313" key="2">
    <source>
        <dbReference type="Proteomes" id="UP000187209"/>
    </source>
</evidence>
<accession>A0A1R2CUZ3</accession>